<dbReference type="EMBL" id="JAKOAV010000011">
    <property type="protein sequence ID" value="MDF9408231.1"/>
    <property type="molecule type" value="Genomic_DNA"/>
</dbReference>
<dbReference type="PROSITE" id="PS50966">
    <property type="entry name" value="ZF_SWIM"/>
    <property type="match status" value="1"/>
</dbReference>
<keyword evidence="1" id="KW-0863">Zinc-finger</keyword>
<accession>A0A9X4JVF5</accession>
<dbReference type="InterPro" id="IPR007527">
    <property type="entry name" value="Znf_SWIM"/>
</dbReference>
<dbReference type="GO" id="GO:0008270">
    <property type="term" value="F:zinc ion binding"/>
    <property type="evidence" value="ECO:0007669"/>
    <property type="project" value="UniProtKB-KW"/>
</dbReference>
<dbReference type="AlphaFoldDB" id="A0A9X4JVF5"/>
<keyword evidence="4" id="KW-1185">Reference proteome</keyword>
<keyword evidence="1" id="KW-0479">Metal-binding</keyword>
<gene>
    <name evidence="3" type="ORF">L7E55_07635</name>
</gene>
<evidence type="ECO:0000256" key="1">
    <source>
        <dbReference type="PROSITE-ProRule" id="PRU00325"/>
    </source>
</evidence>
<proteinExistence type="predicted"/>
<comment type="caution">
    <text evidence="3">The sequence shown here is derived from an EMBL/GenBank/DDBJ whole genome shotgun (WGS) entry which is preliminary data.</text>
</comment>
<dbReference type="Proteomes" id="UP001154312">
    <property type="component" value="Unassembled WGS sequence"/>
</dbReference>
<evidence type="ECO:0000313" key="4">
    <source>
        <dbReference type="Proteomes" id="UP001154312"/>
    </source>
</evidence>
<evidence type="ECO:0000313" key="3">
    <source>
        <dbReference type="EMBL" id="MDF9408231.1"/>
    </source>
</evidence>
<sequence length="108" mass="11852">MRKILVKVDDGRLGRAVAGLVQRSLVVEDVVRDSGEIRAKVRSIGKRGVRVYSVAFSIVGRGHAVFCSCEDRRKRGAYCKHIAALALHELGVQAYARSTRSTVGLLQM</sequence>
<organism evidence="3 4">
    <name type="scientific">Pelotomaculum isophthalicicum JI</name>
    <dbReference type="NCBI Taxonomy" id="947010"/>
    <lineage>
        <taxon>Bacteria</taxon>
        <taxon>Bacillati</taxon>
        <taxon>Bacillota</taxon>
        <taxon>Clostridia</taxon>
        <taxon>Eubacteriales</taxon>
        <taxon>Desulfotomaculaceae</taxon>
        <taxon>Pelotomaculum</taxon>
    </lineage>
</organism>
<reference evidence="3" key="1">
    <citation type="submission" date="2022-02" db="EMBL/GenBank/DDBJ databases">
        <authorList>
            <person name="Leng L."/>
        </authorList>
    </citation>
    <scope>NUCLEOTIDE SEQUENCE</scope>
    <source>
        <strain evidence="3">JI</strain>
    </source>
</reference>
<evidence type="ECO:0000259" key="2">
    <source>
        <dbReference type="PROSITE" id="PS50966"/>
    </source>
</evidence>
<dbReference type="RefSeq" id="WP_277443526.1">
    <property type="nucleotide sequence ID" value="NZ_JAKOAV010000011.1"/>
</dbReference>
<name>A0A9X4JVF5_9FIRM</name>
<feature type="domain" description="SWIM-type" evidence="2">
    <location>
        <begin position="52"/>
        <end position="90"/>
    </location>
</feature>
<keyword evidence="1" id="KW-0862">Zinc</keyword>
<dbReference type="Pfam" id="PF04434">
    <property type="entry name" value="SWIM"/>
    <property type="match status" value="1"/>
</dbReference>
<protein>
    <submittedName>
        <fullName evidence="3">SWIM zinc finger domain-containing protein</fullName>
    </submittedName>
</protein>